<sequence length="104" mass="11125">MGEAVAAAEDALKKEGAVVVPAPRPSKGVASWAVDLLERLAVRLGHDKAKPLHWLSGNFAPVRDETPPAAGLPVRGHLPECLNGEFVRVGPNPKFVPVAGYHWY</sequence>
<keyword evidence="5" id="KW-0223">Dioxygenase</keyword>
<reference evidence="8" key="1">
    <citation type="journal article" date="2014" name="Science">
        <title>Ancient hybridizations among the ancestral genomes of bread wheat.</title>
        <authorList>
            <consortium name="International Wheat Genome Sequencing Consortium,"/>
            <person name="Marcussen T."/>
            <person name="Sandve S.R."/>
            <person name="Heier L."/>
            <person name="Spannagl M."/>
            <person name="Pfeifer M."/>
            <person name="Jakobsen K.S."/>
            <person name="Wulff B.B."/>
            <person name="Steuernagel B."/>
            <person name="Mayer K.F."/>
            <person name="Olsen O.A."/>
        </authorList>
    </citation>
    <scope>NUCLEOTIDE SEQUENCE [LARGE SCALE GENOMIC DNA]</scope>
    <source>
        <strain evidence="8">cv. AL8/78</strain>
    </source>
</reference>
<reference evidence="8" key="2">
    <citation type="journal article" date="2017" name="Nat. Plants">
        <title>The Aegilops tauschii genome reveals multiple impacts of transposons.</title>
        <authorList>
            <person name="Zhao G."/>
            <person name="Zou C."/>
            <person name="Li K."/>
            <person name="Wang K."/>
            <person name="Li T."/>
            <person name="Gao L."/>
            <person name="Zhang X."/>
            <person name="Wang H."/>
            <person name="Yang Z."/>
            <person name="Liu X."/>
            <person name="Jiang W."/>
            <person name="Mao L."/>
            <person name="Kong X."/>
            <person name="Jiao Y."/>
            <person name="Jia J."/>
        </authorList>
    </citation>
    <scope>NUCLEOTIDE SEQUENCE [LARGE SCALE GENOMIC DNA]</scope>
    <source>
        <strain evidence="8">cv. AL8/78</strain>
    </source>
</reference>
<comment type="cofactor">
    <cofactor evidence="1">
        <name>Fe(2+)</name>
        <dbReference type="ChEBI" id="CHEBI:29033"/>
    </cofactor>
</comment>
<name>A0A453JEF2_AEGTS</name>
<keyword evidence="4" id="KW-0809">Transit peptide</keyword>
<dbReference type="GO" id="GO:0046872">
    <property type="term" value="F:metal ion binding"/>
    <property type="evidence" value="ECO:0007669"/>
    <property type="project" value="UniProtKB-KW"/>
</dbReference>
<keyword evidence="6" id="KW-0408">Iron</keyword>
<dbReference type="GO" id="GO:0016702">
    <property type="term" value="F:oxidoreductase activity, acting on single donors with incorporation of molecular oxygen, incorporation of two atoms of oxygen"/>
    <property type="evidence" value="ECO:0007669"/>
    <property type="project" value="InterPro"/>
</dbReference>
<evidence type="ECO:0000256" key="2">
    <source>
        <dbReference type="ARBA" id="ARBA00006787"/>
    </source>
</evidence>
<evidence type="ECO:0000256" key="4">
    <source>
        <dbReference type="ARBA" id="ARBA00022946"/>
    </source>
</evidence>
<dbReference type="Pfam" id="PF03055">
    <property type="entry name" value="RPE65"/>
    <property type="match status" value="1"/>
</dbReference>
<reference evidence="7" key="4">
    <citation type="submission" date="2019-03" db="UniProtKB">
        <authorList>
            <consortium name="EnsemblPlants"/>
        </authorList>
    </citation>
    <scope>IDENTIFICATION</scope>
</reference>
<dbReference type="Proteomes" id="UP000015105">
    <property type="component" value="Chromosome 5D"/>
</dbReference>
<evidence type="ECO:0000313" key="7">
    <source>
        <dbReference type="EnsemblPlants" id="AET5Gv20004200.1"/>
    </source>
</evidence>
<evidence type="ECO:0000313" key="8">
    <source>
        <dbReference type="Proteomes" id="UP000015105"/>
    </source>
</evidence>
<evidence type="ECO:0000256" key="3">
    <source>
        <dbReference type="ARBA" id="ARBA00022723"/>
    </source>
</evidence>
<dbReference type="EnsemblPlants" id="AET5Gv20004200.1">
    <property type="protein sequence ID" value="AET5Gv20004200.1"/>
    <property type="gene ID" value="AET5Gv20004200"/>
</dbReference>
<keyword evidence="5" id="KW-0560">Oxidoreductase</keyword>
<comment type="similarity">
    <text evidence="2">Belongs to the carotenoid oxygenase family.</text>
</comment>
<keyword evidence="3" id="KW-0479">Metal-binding</keyword>
<evidence type="ECO:0000256" key="1">
    <source>
        <dbReference type="ARBA" id="ARBA00001954"/>
    </source>
</evidence>
<organism evidence="7 8">
    <name type="scientific">Aegilops tauschii subsp. strangulata</name>
    <name type="common">Goatgrass</name>
    <dbReference type="NCBI Taxonomy" id="200361"/>
    <lineage>
        <taxon>Eukaryota</taxon>
        <taxon>Viridiplantae</taxon>
        <taxon>Streptophyta</taxon>
        <taxon>Embryophyta</taxon>
        <taxon>Tracheophyta</taxon>
        <taxon>Spermatophyta</taxon>
        <taxon>Magnoliopsida</taxon>
        <taxon>Liliopsida</taxon>
        <taxon>Poales</taxon>
        <taxon>Poaceae</taxon>
        <taxon>BOP clade</taxon>
        <taxon>Pooideae</taxon>
        <taxon>Triticodae</taxon>
        <taxon>Triticeae</taxon>
        <taxon>Triticinae</taxon>
        <taxon>Aegilops</taxon>
    </lineage>
</organism>
<keyword evidence="8" id="KW-1185">Reference proteome</keyword>
<reference evidence="7" key="3">
    <citation type="journal article" date="2017" name="Nature">
        <title>Genome sequence of the progenitor of the wheat D genome Aegilops tauschii.</title>
        <authorList>
            <person name="Luo M.C."/>
            <person name="Gu Y.Q."/>
            <person name="Puiu D."/>
            <person name="Wang H."/>
            <person name="Twardziok S.O."/>
            <person name="Deal K.R."/>
            <person name="Huo N."/>
            <person name="Zhu T."/>
            <person name="Wang L."/>
            <person name="Wang Y."/>
            <person name="McGuire P.E."/>
            <person name="Liu S."/>
            <person name="Long H."/>
            <person name="Ramasamy R.K."/>
            <person name="Rodriguez J.C."/>
            <person name="Van S.L."/>
            <person name="Yuan L."/>
            <person name="Wang Z."/>
            <person name="Xia Z."/>
            <person name="Xiao L."/>
            <person name="Anderson O.D."/>
            <person name="Ouyang S."/>
            <person name="Liang Y."/>
            <person name="Zimin A.V."/>
            <person name="Pertea G."/>
            <person name="Qi P."/>
            <person name="Bennetzen J.L."/>
            <person name="Dai X."/>
            <person name="Dawson M.W."/>
            <person name="Muller H.G."/>
            <person name="Kugler K."/>
            <person name="Rivarola-Duarte L."/>
            <person name="Spannagl M."/>
            <person name="Mayer K.F.X."/>
            <person name="Lu F.H."/>
            <person name="Bevan M.W."/>
            <person name="Leroy P."/>
            <person name="Li P."/>
            <person name="You F.M."/>
            <person name="Sun Q."/>
            <person name="Liu Z."/>
            <person name="Lyons E."/>
            <person name="Wicker T."/>
            <person name="Salzberg S.L."/>
            <person name="Devos K.M."/>
            <person name="Dvorak J."/>
        </authorList>
    </citation>
    <scope>NUCLEOTIDE SEQUENCE [LARGE SCALE GENOMIC DNA]</scope>
    <source>
        <strain evidence="7">cv. AL8/78</strain>
    </source>
</reference>
<accession>A0A453JEF2</accession>
<dbReference type="InterPro" id="IPR004294">
    <property type="entry name" value="Carotenoid_Oase"/>
</dbReference>
<evidence type="ECO:0000256" key="5">
    <source>
        <dbReference type="ARBA" id="ARBA00022964"/>
    </source>
</evidence>
<dbReference type="AlphaFoldDB" id="A0A453JEF2"/>
<proteinExistence type="inferred from homology"/>
<protein>
    <submittedName>
        <fullName evidence="7">Uncharacterized protein</fullName>
    </submittedName>
</protein>
<evidence type="ECO:0000256" key="6">
    <source>
        <dbReference type="ARBA" id="ARBA00023004"/>
    </source>
</evidence>
<reference evidence="7" key="5">
    <citation type="journal article" date="2021" name="G3 (Bethesda)">
        <title>Aegilops tauschii genome assembly Aet v5.0 features greater sequence contiguity and improved annotation.</title>
        <authorList>
            <person name="Wang L."/>
            <person name="Zhu T."/>
            <person name="Rodriguez J.C."/>
            <person name="Deal K.R."/>
            <person name="Dubcovsky J."/>
            <person name="McGuire P.E."/>
            <person name="Lux T."/>
            <person name="Spannagl M."/>
            <person name="Mayer K.F.X."/>
            <person name="Baldrich P."/>
            <person name="Meyers B.C."/>
            <person name="Huo N."/>
            <person name="Gu Y.Q."/>
            <person name="Zhou H."/>
            <person name="Devos K.M."/>
            <person name="Bennetzen J.L."/>
            <person name="Unver T."/>
            <person name="Budak H."/>
            <person name="Gulick P.J."/>
            <person name="Galiba G."/>
            <person name="Kalapos B."/>
            <person name="Nelson D.R."/>
            <person name="Li P."/>
            <person name="You F.M."/>
            <person name="Luo M.C."/>
            <person name="Dvorak J."/>
        </authorList>
    </citation>
    <scope>NUCLEOTIDE SEQUENCE [LARGE SCALE GENOMIC DNA]</scope>
    <source>
        <strain evidence="7">cv. AL8/78</strain>
    </source>
</reference>
<dbReference type="Gramene" id="AET5Gv20004200.1">
    <property type="protein sequence ID" value="AET5Gv20004200.1"/>
    <property type="gene ID" value="AET5Gv20004200"/>
</dbReference>